<evidence type="ECO:0000256" key="2">
    <source>
        <dbReference type="ARBA" id="ARBA00022723"/>
    </source>
</evidence>
<dbReference type="InterPro" id="IPR052355">
    <property type="entry name" value="CENP-V-like"/>
</dbReference>
<dbReference type="HOGENOM" id="CLU_055491_7_4_4"/>
<dbReference type="Pfam" id="PF04828">
    <property type="entry name" value="GFA"/>
    <property type="match status" value="1"/>
</dbReference>
<name>A0A0E3YFV8_9BURK</name>
<dbReference type="PATRIC" id="fig|573737.6.peg.5107"/>
<dbReference type="PROSITE" id="PS51891">
    <property type="entry name" value="CENP_V_GFA"/>
    <property type="match status" value="1"/>
</dbReference>
<evidence type="ECO:0000256" key="1">
    <source>
        <dbReference type="ARBA" id="ARBA00005495"/>
    </source>
</evidence>
<dbReference type="InterPro" id="IPR011057">
    <property type="entry name" value="Mss4-like_sf"/>
</dbReference>
<dbReference type="EMBL" id="CP011253">
    <property type="protein sequence ID" value="AKC71346.1"/>
    <property type="molecule type" value="Genomic_DNA"/>
</dbReference>
<dbReference type="RefSeq" id="WP_046292490.1">
    <property type="nucleotide sequence ID" value="NZ_CP011253.3"/>
</dbReference>
<accession>A0A0E3YFV8</accession>
<dbReference type="Gene3D" id="2.170.150.70">
    <property type="match status" value="1"/>
</dbReference>
<keyword evidence="3" id="KW-0862">Zinc</keyword>
<dbReference type="InterPro" id="IPR006913">
    <property type="entry name" value="CENP-V/GFA"/>
</dbReference>
<protein>
    <submittedName>
        <fullName evidence="5">Aldehyde-activating protein</fullName>
    </submittedName>
</protein>
<dbReference type="PANTHER" id="PTHR28620:SF1">
    <property type="entry name" value="CENP-V_GFA DOMAIN-CONTAINING PROTEIN"/>
    <property type="match status" value="1"/>
</dbReference>
<evidence type="ECO:0000313" key="5">
    <source>
        <dbReference type="EMBL" id="AKC71346.1"/>
    </source>
</evidence>
<evidence type="ECO:0000256" key="3">
    <source>
        <dbReference type="ARBA" id="ARBA00022833"/>
    </source>
</evidence>
<dbReference type="OrthoDB" id="327703at2"/>
<keyword evidence="2" id="KW-0479">Metal-binding</keyword>
<evidence type="ECO:0000259" key="4">
    <source>
        <dbReference type="PROSITE" id="PS51891"/>
    </source>
</evidence>
<organism evidence="5 6">
    <name type="scientific">Pandoraea oxalativorans</name>
    <dbReference type="NCBI Taxonomy" id="573737"/>
    <lineage>
        <taxon>Bacteria</taxon>
        <taxon>Pseudomonadati</taxon>
        <taxon>Pseudomonadota</taxon>
        <taxon>Betaproteobacteria</taxon>
        <taxon>Burkholderiales</taxon>
        <taxon>Burkholderiaceae</taxon>
        <taxon>Pandoraea</taxon>
    </lineage>
</organism>
<dbReference type="Proteomes" id="UP000035050">
    <property type="component" value="Chromosome"/>
</dbReference>
<dbReference type="SUPFAM" id="SSF51316">
    <property type="entry name" value="Mss4-like"/>
    <property type="match status" value="1"/>
</dbReference>
<comment type="similarity">
    <text evidence="1">Belongs to the Gfa family.</text>
</comment>
<evidence type="ECO:0000313" key="6">
    <source>
        <dbReference type="Proteomes" id="UP000035050"/>
    </source>
</evidence>
<reference evidence="5" key="1">
    <citation type="submission" date="2016-06" db="EMBL/GenBank/DDBJ databases">
        <title>Pandoraea oxalativorans DSM 23570 Genome Sequencing.</title>
        <authorList>
            <person name="Ee R."/>
            <person name="Lim Y.-L."/>
            <person name="Yong D."/>
            <person name="Yin W.-F."/>
            <person name="Chan K.-G."/>
        </authorList>
    </citation>
    <scope>NUCLEOTIDE SEQUENCE</scope>
    <source>
        <strain evidence="5">DSM 23570</strain>
    </source>
</reference>
<dbReference type="KEGG" id="pox:MB84_20595"/>
<sequence>MANQQYSGGCHCGNLRFVANIELSKTITCNCSICKKRGLILAFTPIADFSQTAGEGKAREYLFNKHVIRHQFCPNCGVEAFAFGQMPDGAKMAAVNVRCIDDIDLDTVHPTPFDGASR</sequence>
<dbReference type="GO" id="GO:0046872">
    <property type="term" value="F:metal ion binding"/>
    <property type="evidence" value="ECO:0007669"/>
    <property type="project" value="UniProtKB-KW"/>
</dbReference>
<dbReference type="PANTHER" id="PTHR28620">
    <property type="entry name" value="CENTROMERE PROTEIN V"/>
    <property type="match status" value="1"/>
</dbReference>
<dbReference type="AlphaFoldDB" id="A0A0E3YFV8"/>
<feature type="domain" description="CENP-V/GFA" evidence="4">
    <location>
        <begin position="6"/>
        <end position="114"/>
    </location>
</feature>
<dbReference type="GO" id="GO:0016846">
    <property type="term" value="F:carbon-sulfur lyase activity"/>
    <property type="evidence" value="ECO:0007669"/>
    <property type="project" value="InterPro"/>
</dbReference>
<proteinExistence type="inferred from homology"/>
<gene>
    <name evidence="5" type="ORF">MB84_20595</name>
</gene>
<keyword evidence="6" id="KW-1185">Reference proteome</keyword>